<organism evidence="3 4">
    <name type="scientific">Lithospermum erythrorhizon</name>
    <name type="common">Purple gromwell</name>
    <name type="synonym">Lithospermum officinale var. erythrorhizon</name>
    <dbReference type="NCBI Taxonomy" id="34254"/>
    <lineage>
        <taxon>Eukaryota</taxon>
        <taxon>Viridiplantae</taxon>
        <taxon>Streptophyta</taxon>
        <taxon>Embryophyta</taxon>
        <taxon>Tracheophyta</taxon>
        <taxon>Spermatophyta</taxon>
        <taxon>Magnoliopsida</taxon>
        <taxon>eudicotyledons</taxon>
        <taxon>Gunneridae</taxon>
        <taxon>Pentapetalae</taxon>
        <taxon>asterids</taxon>
        <taxon>lamiids</taxon>
        <taxon>Boraginales</taxon>
        <taxon>Boraginaceae</taxon>
        <taxon>Boraginoideae</taxon>
        <taxon>Lithospermeae</taxon>
        <taxon>Lithospermum</taxon>
    </lineage>
</organism>
<protein>
    <submittedName>
        <fullName evidence="3">Uncharacterized protein</fullName>
    </submittedName>
</protein>
<feature type="coiled-coil region" evidence="1">
    <location>
        <begin position="114"/>
        <end position="141"/>
    </location>
</feature>
<sequence>MPYPPASMEPSMPRKKVGSPLPSPRPALSHRRSEKAPLLHSFTPHAQGPPTSEKCLSDMDHRELISSLSTLGYKLFKLNGVALRSYRKLLSSYEEASGSSSRVPQLEQELKTLRKEKAREVGILQCRLKNLDEEHDTLKESWRETFCTRKDEELQSNDRFPGQLEESRNQAKVLETSLEGIQTPEGLGDLVRSSDAGRELLLQSFTQAMERTIQTMQAKHEEAGLEVPTSF</sequence>
<accession>A0AAV3R6Y0</accession>
<evidence type="ECO:0000313" key="3">
    <source>
        <dbReference type="EMBL" id="GAA0171091.1"/>
    </source>
</evidence>
<evidence type="ECO:0000256" key="2">
    <source>
        <dbReference type="SAM" id="MobiDB-lite"/>
    </source>
</evidence>
<evidence type="ECO:0000313" key="4">
    <source>
        <dbReference type="Proteomes" id="UP001454036"/>
    </source>
</evidence>
<proteinExistence type="predicted"/>
<comment type="caution">
    <text evidence="3">The sequence shown here is derived from an EMBL/GenBank/DDBJ whole genome shotgun (WGS) entry which is preliminary data.</text>
</comment>
<feature type="region of interest" description="Disordered" evidence="2">
    <location>
        <begin position="1"/>
        <end position="56"/>
    </location>
</feature>
<reference evidence="3 4" key="1">
    <citation type="submission" date="2024-01" db="EMBL/GenBank/DDBJ databases">
        <title>The complete chloroplast genome sequence of Lithospermum erythrorhizon: insights into the phylogenetic relationship among Boraginaceae species and the maternal lineages of purple gromwells.</title>
        <authorList>
            <person name="Okada T."/>
            <person name="Watanabe K."/>
        </authorList>
    </citation>
    <scope>NUCLEOTIDE SEQUENCE [LARGE SCALE GENOMIC DNA]</scope>
</reference>
<evidence type="ECO:0000256" key="1">
    <source>
        <dbReference type="SAM" id="Coils"/>
    </source>
</evidence>
<name>A0AAV3R6Y0_LITER</name>
<keyword evidence="1" id="KW-0175">Coiled coil</keyword>
<gene>
    <name evidence="3" type="ORF">LIER_25206</name>
</gene>
<dbReference type="EMBL" id="BAABME010007524">
    <property type="protein sequence ID" value="GAA0171091.1"/>
    <property type="molecule type" value="Genomic_DNA"/>
</dbReference>
<dbReference type="Proteomes" id="UP001454036">
    <property type="component" value="Unassembled WGS sequence"/>
</dbReference>
<dbReference type="AlphaFoldDB" id="A0AAV3R6Y0"/>
<keyword evidence="4" id="KW-1185">Reference proteome</keyword>